<comment type="similarity">
    <text evidence="1 4">Belongs to the bacterial flagellin family.</text>
</comment>
<keyword evidence="7" id="KW-0966">Cell projection</keyword>
<dbReference type="GO" id="GO:0005198">
    <property type="term" value="F:structural molecule activity"/>
    <property type="evidence" value="ECO:0007669"/>
    <property type="project" value="UniProtKB-UniRule"/>
</dbReference>
<keyword evidence="7" id="KW-0969">Cilium</keyword>
<dbReference type="RefSeq" id="WP_124730233.1">
    <property type="nucleotide sequence ID" value="NZ_CBCSKC010000003.1"/>
</dbReference>
<evidence type="ECO:0000256" key="4">
    <source>
        <dbReference type="RuleBase" id="RU362073"/>
    </source>
</evidence>
<dbReference type="Pfam" id="PF07196">
    <property type="entry name" value="Flagellin_IN"/>
    <property type="match status" value="2"/>
</dbReference>
<dbReference type="Pfam" id="PF00669">
    <property type="entry name" value="Flagellin_N"/>
    <property type="match status" value="1"/>
</dbReference>
<dbReference type="Gene3D" id="2.170.280.10">
    <property type="entry name" value="f41 fragment of flagellin, middle domain"/>
    <property type="match status" value="1"/>
</dbReference>
<evidence type="ECO:0000313" key="8">
    <source>
        <dbReference type="Proteomes" id="UP000278035"/>
    </source>
</evidence>
<protein>
    <recommendedName>
        <fullName evidence="4">Flagellin</fullName>
    </recommendedName>
</protein>
<name>A0A3G8LTF0_9GAMM</name>
<dbReference type="Gene3D" id="6.10.280.190">
    <property type="match status" value="1"/>
</dbReference>
<dbReference type="InterPro" id="IPR010810">
    <property type="entry name" value="Flagellin_hook_IN_motif"/>
</dbReference>
<dbReference type="Gene3D" id="2.30.220.10">
    <property type="entry name" value="f41 fragment of flagellin, C-terminal domain"/>
    <property type="match status" value="1"/>
</dbReference>
<evidence type="ECO:0000259" key="6">
    <source>
        <dbReference type="Pfam" id="PF00700"/>
    </source>
</evidence>
<dbReference type="PANTHER" id="PTHR42792">
    <property type="entry name" value="FLAGELLIN"/>
    <property type="match status" value="1"/>
</dbReference>
<gene>
    <name evidence="7" type="ORF">EGC82_07625</name>
</gene>
<accession>A0A3G8LTF0</accession>
<feature type="domain" description="Flagellin C-terminal" evidence="6">
    <location>
        <begin position="408"/>
        <end position="493"/>
    </location>
</feature>
<comment type="function">
    <text evidence="4">Flagellin is the subunit protein which polymerizes to form the filaments of bacterial flagella.</text>
</comment>
<keyword evidence="3 4" id="KW-0975">Bacterial flagellum</keyword>
<proteinExistence type="inferred from homology"/>
<dbReference type="Pfam" id="PF00700">
    <property type="entry name" value="Flagellin_C"/>
    <property type="match status" value="1"/>
</dbReference>
<evidence type="ECO:0000256" key="3">
    <source>
        <dbReference type="ARBA" id="ARBA00023143"/>
    </source>
</evidence>
<keyword evidence="2 4" id="KW-0964">Secreted</keyword>
<dbReference type="PANTHER" id="PTHR42792:SF2">
    <property type="entry name" value="FLAGELLIN"/>
    <property type="match status" value="1"/>
</dbReference>
<evidence type="ECO:0000259" key="5">
    <source>
        <dbReference type="Pfam" id="PF00669"/>
    </source>
</evidence>
<dbReference type="InterPro" id="IPR042187">
    <property type="entry name" value="Flagellin_C_sub2"/>
</dbReference>
<dbReference type="InterPro" id="IPR001029">
    <property type="entry name" value="Flagellin_N"/>
</dbReference>
<sequence>MAISVNTNVTSMKAQGNLNKAQSATSMSMERLASGLRINSAKDDAAGLQISNRMTSQINGIGVAIRNANDGISIAQTAEGAMGESTNILQRMRDLSLQSANGSNSSSDRAAMQKEISSLQDELTRIAETTSFGGQKLLDGSYGTQSFQVGAEANETIGISLKDISADKLGSYSQTLVSSGAGLGYGSALGTADVTAANGVTSSTLKVNGTVSKGIAVALGDSAKTIAASINAESAATGVNAKATTSLKIDTLALAGDITFKLNGEAVSATIADPTDLTSLAANINELTSDTGVKASIDKDGALVLVDDTGADMTIEDFTTTGTTATVSVTAVGADGEENGSAVVLSGASGSTTDSFKVAGEIELDSLQTFNTQAGDVTTGATVNITASTLTEIEKVDIGTAKGAQDAITVIDAAIAQIDSSRADLGAVQNRMSFTISNLGNIQNNVSDARSRIQDVDFASESAQLSKQQILSQASSAMLAQANQLPQVALSLLG</sequence>
<dbReference type="GO" id="GO:0009288">
    <property type="term" value="C:bacterial-type flagellum"/>
    <property type="evidence" value="ECO:0007669"/>
    <property type="project" value="UniProtKB-SubCell"/>
</dbReference>
<dbReference type="EMBL" id="CP034015">
    <property type="protein sequence ID" value="AZG72654.1"/>
    <property type="molecule type" value="Genomic_DNA"/>
</dbReference>
<feature type="domain" description="Flagellin N-terminal" evidence="5">
    <location>
        <begin position="5"/>
        <end position="141"/>
    </location>
</feature>
<organism evidence="7 8">
    <name type="scientific">Shewanella livingstonensis</name>
    <dbReference type="NCBI Taxonomy" id="150120"/>
    <lineage>
        <taxon>Bacteria</taxon>
        <taxon>Pseudomonadati</taxon>
        <taxon>Pseudomonadota</taxon>
        <taxon>Gammaproteobacteria</taxon>
        <taxon>Alteromonadales</taxon>
        <taxon>Shewanellaceae</taxon>
        <taxon>Shewanella</taxon>
    </lineage>
</organism>
<keyword evidence="7" id="KW-0282">Flagellum</keyword>
<dbReference type="KEGG" id="slj:EGC82_07625"/>
<comment type="subcellular location">
    <subcellularLocation>
        <location evidence="4">Secreted</location>
    </subcellularLocation>
    <subcellularLocation>
        <location evidence="4">Bacterial flagellum</location>
    </subcellularLocation>
</comment>
<dbReference type="GO" id="GO:0005576">
    <property type="term" value="C:extracellular region"/>
    <property type="evidence" value="ECO:0007669"/>
    <property type="project" value="UniProtKB-SubCell"/>
</dbReference>
<keyword evidence="8" id="KW-1185">Reference proteome</keyword>
<dbReference type="SUPFAM" id="SSF64518">
    <property type="entry name" value="Phase 1 flagellin"/>
    <property type="match status" value="1"/>
</dbReference>
<dbReference type="AlphaFoldDB" id="A0A3G8LTF0"/>
<dbReference type="Gene3D" id="6.10.10.10">
    <property type="entry name" value="Flagellar export chaperone, C-terminal domain"/>
    <property type="match status" value="1"/>
</dbReference>
<dbReference type="Gene3D" id="1.20.1330.10">
    <property type="entry name" value="f41 fragment of flagellin, N-terminal domain"/>
    <property type="match status" value="1"/>
</dbReference>
<dbReference type="InterPro" id="IPR046358">
    <property type="entry name" value="Flagellin_C"/>
</dbReference>
<evidence type="ECO:0000313" key="7">
    <source>
        <dbReference type="EMBL" id="AZG72654.1"/>
    </source>
</evidence>
<dbReference type="OrthoDB" id="9796789at2"/>
<evidence type="ECO:0000256" key="1">
    <source>
        <dbReference type="ARBA" id="ARBA00005709"/>
    </source>
</evidence>
<reference evidence="8" key="1">
    <citation type="submission" date="2018-11" db="EMBL/GenBank/DDBJ databases">
        <title>Shewanella sp. M2.</title>
        <authorList>
            <person name="Hwang Y.J."/>
            <person name="Hwang C.Y."/>
        </authorList>
    </citation>
    <scope>NUCLEOTIDE SEQUENCE [LARGE SCALE GENOMIC DNA]</scope>
    <source>
        <strain evidence="8">LMG 19866</strain>
    </source>
</reference>
<dbReference type="InterPro" id="IPR001492">
    <property type="entry name" value="Flagellin"/>
</dbReference>
<dbReference type="Proteomes" id="UP000278035">
    <property type="component" value="Chromosome"/>
</dbReference>
<dbReference type="PRINTS" id="PR00207">
    <property type="entry name" value="FLAGELLIN"/>
</dbReference>
<evidence type="ECO:0000256" key="2">
    <source>
        <dbReference type="ARBA" id="ARBA00022525"/>
    </source>
</evidence>